<evidence type="ECO:0000313" key="1">
    <source>
        <dbReference type="EMBL" id="KFD60377.1"/>
    </source>
</evidence>
<dbReference type="AlphaFoldDB" id="A0A085MT31"/>
<dbReference type="PANTHER" id="PTHR45913">
    <property type="entry name" value="EPM2A-INTERACTING PROTEIN 1"/>
    <property type="match status" value="1"/>
</dbReference>
<sequence length="160" mass="18310">MLCTSEGVNDKHAYPRWPHRKRNEEIAEYLKYGFVQSPSNPRQLLCLICEKTFTNEVKKPSKLIKHLNRMHGDKAGKDLSYFQSLRDSFKKRPRLSSFFSFASSQSSDGLRDSYILSLTTAKSGKPHTIGEQLLLPAMSEVLRTVLHMPATNNQENPLQQ</sequence>
<organism evidence="1">
    <name type="scientific">Trichuris suis</name>
    <name type="common">pig whipworm</name>
    <dbReference type="NCBI Taxonomy" id="68888"/>
    <lineage>
        <taxon>Eukaryota</taxon>
        <taxon>Metazoa</taxon>
        <taxon>Ecdysozoa</taxon>
        <taxon>Nematoda</taxon>
        <taxon>Enoplea</taxon>
        <taxon>Dorylaimia</taxon>
        <taxon>Trichinellida</taxon>
        <taxon>Trichuridae</taxon>
        <taxon>Trichuris</taxon>
    </lineage>
</organism>
<gene>
    <name evidence="1" type="ORF">M514_27423</name>
</gene>
<dbReference type="EMBL" id="KL367671">
    <property type="protein sequence ID" value="KFD60377.1"/>
    <property type="molecule type" value="Genomic_DNA"/>
</dbReference>
<name>A0A085MT31_9BILA</name>
<protein>
    <recommendedName>
        <fullName evidence="2">BED-type domain-containing protein</fullName>
    </recommendedName>
</protein>
<proteinExistence type="predicted"/>
<feature type="non-terminal residue" evidence="1">
    <location>
        <position position="160"/>
    </location>
</feature>
<reference evidence="1" key="1">
    <citation type="journal article" date="2014" name="Nat. Genet.">
        <title>Genome and transcriptome of the porcine whipworm Trichuris suis.</title>
        <authorList>
            <person name="Jex A.R."/>
            <person name="Nejsum P."/>
            <person name="Schwarz E.M."/>
            <person name="Hu L."/>
            <person name="Young N.D."/>
            <person name="Hall R.S."/>
            <person name="Korhonen P.K."/>
            <person name="Liao S."/>
            <person name="Thamsborg S."/>
            <person name="Xia J."/>
            <person name="Xu P."/>
            <person name="Wang S."/>
            <person name="Scheerlinck J.P."/>
            <person name="Hofmann A."/>
            <person name="Sternberg P.W."/>
            <person name="Wang J."/>
            <person name="Gasser R.B."/>
        </authorList>
    </citation>
    <scope>NUCLEOTIDE SEQUENCE [LARGE SCALE GENOMIC DNA]</scope>
    <source>
        <strain evidence="1">DCEP-RM93F</strain>
    </source>
</reference>
<dbReference type="PANTHER" id="PTHR45913:SF22">
    <property type="entry name" value="SCAN BOX DOMAIN-CONTAINING PROTEIN"/>
    <property type="match status" value="1"/>
</dbReference>
<evidence type="ECO:0008006" key="2">
    <source>
        <dbReference type="Google" id="ProtNLM"/>
    </source>
</evidence>
<dbReference type="Proteomes" id="UP000030758">
    <property type="component" value="Unassembled WGS sequence"/>
</dbReference>
<accession>A0A085MT31</accession>